<dbReference type="PANTHER" id="PTHR38600">
    <property type="entry name" value="TRANSCRIPTIONAL REGULATORY PROTEIN"/>
    <property type="match status" value="1"/>
</dbReference>
<dbReference type="PROSITE" id="PS50987">
    <property type="entry name" value="HTH_ARSR_2"/>
    <property type="match status" value="1"/>
</dbReference>
<keyword evidence="3" id="KW-1185">Reference proteome</keyword>
<proteinExistence type="predicted"/>
<dbReference type="InterPro" id="IPR036388">
    <property type="entry name" value="WH-like_DNA-bd_sf"/>
</dbReference>
<dbReference type="Proteomes" id="UP000322983">
    <property type="component" value="Chromosome"/>
</dbReference>
<evidence type="ECO:0000313" key="3">
    <source>
        <dbReference type="Proteomes" id="UP000322983"/>
    </source>
</evidence>
<dbReference type="STRING" id="1294262.GCA_001316085_01315"/>
<dbReference type="RefSeq" id="WP_054845675.1">
    <property type="nucleotide sequence ID" value="NZ_AP018929.1"/>
</dbReference>
<dbReference type="SMART" id="SM00418">
    <property type="entry name" value="HTH_ARSR"/>
    <property type="match status" value="1"/>
</dbReference>
<dbReference type="Pfam" id="PF01022">
    <property type="entry name" value="HTH_5"/>
    <property type="match status" value="1"/>
</dbReference>
<dbReference type="KEGG" id="step:IC006_1341"/>
<evidence type="ECO:0000313" key="2">
    <source>
        <dbReference type="EMBL" id="BBG24040.1"/>
    </source>
</evidence>
<protein>
    <recommendedName>
        <fullName evidence="1">HTH arsR-type domain-containing protein</fullName>
    </recommendedName>
</protein>
<accession>A0A510DVI1</accession>
<dbReference type="OrthoDB" id="35765at2157"/>
<dbReference type="AlphaFoldDB" id="A0A510DVI1"/>
<name>A0A510DVI1_9CREN</name>
<dbReference type="InterPro" id="IPR001845">
    <property type="entry name" value="HTH_ArsR_DNA-bd_dom"/>
</dbReference>
<dbReference type="InterPro" id="IPR036390">
    <property type="entry name" value="WH_DNA-bd_sf"/>
</dbReference>
<dbReference type="PANTHER" id="PTHR38600:SF1">
    <property type="entry name" value="TRANSCRIPTIONAL REGULATORY PROTEIN"/>
    <property type="match status" value="1"/>
</dbReference>
<reference evidence="2 3" key="1">
    <citation type="journal article" date="2020" name="Int. J. Syst. Evol. Microbiol.">
        <title>Sulfuracidifex tepidarius gen. nov., sp. nov. and transfer of Sulfolobus metallicus Huber and Stetter 1992 to the genus Sulfuracidifex as Sulfuracidifex metallicus comb. nov.</title>
        <authorList>
            <person name="Itoh T."/>
            <person name="Miura T."/>
            <person name="Sakai H.D."/>
            <person name="Kato S."/>
            <person name="Ohkuma M."/>
            <person name="Takashina T."/>
        </authorList>
    </citation>
    <scope>NUCLEOTIDE SEQUENCE [LARGE SCALE GENOMIC DNA]</scope>
    <source>
        <strain evidence="2 3">IC-006</strain>
    </source>
</reference>
<evidence type="ECO:0000259" key="1">
    <source>
        <dbReference type="PROSITE" id="PS50987"/>
    </source>
</evidence>
<dbReference type="GO" id="GO:0003700">
    <property type="term" value="F:DNA-binding transcription factor activity"/>
    <property type="evidence" value="ECO:0007669"/>
    <property type="project" value="InterPro"/>
</dbReference>
<dbReference type="GeneID" id="41715098"/>
<dbReference type="CDD" id="cd00090">
    <property type="entry name" value="HTH_ARSR"/>
    <property type="match status" value="1"/>
</dbReference>
<dbReference type="InterPro" id="IPR011991">
    <property type="entry name" value="ArsR-like_HTH"/>
</dbReference>
<dbReference type="Gene3D" id="1.10.10.10">
    <property type="entry name" value="Winged helix-like DNA-binding domain superfamily/Winged helix DNA-binding domain"/>
    <property type="match status" value="1"/>
</dbReference>
<feature type="domain" description="HTH arsR-type" evidence="1">
    <location>
        <begin position="6"/>
        <end position="98"/>
    </location>
</feature>
<sequence length="98" mass="11449">MSDREKKEVRKLFKFLFFTSRGGLTRLKIVRLLMESPMNANRIASSLGMDYKTVIHHLEVLASNGVIRKEDEKYGALYRLTQFFLSHEDILEDLEKGK</sequence>
<gene>
    <name evidence="2" type="ORF">IC006_1341</name>
</gene>
<organism evidence="2 3">
    <name type="scientific">Sulfuracidifex tepidarius</name>
    <dbReference type="NCBI Taxonomy" id="1294262"/>
    <lineage>
        <taxon>Archaea</taxon>
        <taxon>Thermoproteota</taxon>
        <taxon>Thermoprotei</taxon>
        <taxon>Sulfolobales</taxon>
        <taxon>Sulfolobaceae</taxon>
        <taxon>Sulfuracidifex</taxon>
    </lineage>
</organism>
<dbReference type="EMBL" id="AP018929">
    <property type="protein sequence ID" value="BBG24040.1"/>
    <property type="molecule type" value="Genomic_DNA"/>
</dbReference>
<dbReference type="SUPFAM" id="SSF46785">
    <property type="entry name" value="Winged helix' DNA-binding domain"/>
    <property type="match status" value="1"/>
</dbReference>